<name>A0ACC1KVF2_9FUNG</name>
<feature type="non-terminal residue" evidence="1">
    <location>
        <position position="505"/>
    </location>
</feature>
<feature type="non-terminal residue" evidence="1">
    <location>
        <position position="1"/>
    </location>
</feature>
<organism evidence="1 2">
    <name type="scientific">Coemansia helicoidea</name>
    <dbReference type="NCBI Taxonomy" id="1286919"/>
    <lineage>
        <taxon>Eukaryota</taxon>
        <taxon>Fungi</taxon>
        <taxon>Fungi incertae sedis</taxon>
        <taxon>Zoopagomycota</taxon>
        <taxon>Kickxellomycotina</taxon>
        <taxon>Kickxellomycetes</taxon>
        <taxon>Kickxellales</taxon>
        <taxon>Kickxellaceae</taxon>
        <taxon>Coemansia</taxon>
    </lineage>
</organism>
<dbReference type="Proteomes" id="UP001140087">
    <property type="component" value="Unassembled WGS sequence"/>
</dbReference>
<dbReference type="EMBL" id="JANBUN010002197">
    <property type="protein sequence ID" value="KAJ2795342.1"/>
    <property type="molecule type" value="Genomic_DNA"/>
</dbReference>
<gene>
    <name evidence="1" type="ORF">H4R21_005147</name>
</gene>
<evidence type="ECO:0000313" key="1">
    <source>
        <dbReference type="EMBL" id="KAJ2795342.1"/>
    </source>
</evidence>
<protein>
    <submittedName>
        <fullName evidence="1">Uncharacterized protein</fullName>
    </submittedName>
</protein>
<keyword evidence="2" id="KW-1185">Reference proteome</keyword>
<comment type="caution">
    <text evidence="1">The sequence shown here is derived from an EMBL/GenBank/DDBJ whole genome shotgun (WGS) entry which is preliminary data.</text>
</comment>
<proteinExistence type="predicted"/>
<evidence type="ECO:0000313" key="2">
    <source>
        <dbReference type="Proteomes" id="UP001140087"/>
    </source>
</evidence>
<reference evidence="1" key="1">
    <citation type="submission" date="2022-07" db="EMBL/GenBank/DDBJ databases">
        <title>Phylogenomic reconstructions and comparative analyses of Kickxellomycotina fungi.</title>
        <authorList>
            <person name="Reynolds N.K."/>
            <person name="Stajich J.E."/>
            <person name="Barry K."/>
            <person name="Grigoriev I.V."/>
            <person name="Crous P."/>
            <person name="Smith M.E."/>
        </authorList>
    </citation>
    <scope>NUCLEOTIDE SEQUENCE</scope>
    <source>
        <strain evidence="1">BCRC 34780</strain>
    </source>
</reference>
<sequence>AGPLAPQQGGDAYVSLDGQLIRGGAAAGGVGDSDDPTNTAMFLDESEENELVDMAPGTPQAFKKLGQVTVKSISRQRDSQTPGRTIQRSAEGGSARYNNAESPSKKGRGSHTALLSSRIPAPPTARAAGRRLDEANDGVPLSVRKIRSSQRAANILDRIKHAPSDAKSNGKESAAGSIVDGVLLLDSRAPDRPCGTALQPSLAPREGPKFALPRPPELEDEASRVGDLREKLLEIQQQQQQQQQQHTARTSPGDVPHNGKHTTPYRELTRIEGMRQFFSQPHHEAAAGAASEAATGTVRRNGNLLISFDAPDRQECDGSAPLSLQLSQVSSIPNVDEAVDLLQSPSPSPQARDMEGVPRSLRLVPEWDSGSPLLLSFTSRFQEHDMGGPVPFVLNSAGAPGLCDLDTDEPADLIGLSSRLNASICALNHGLREHMVGNAATQTGGDVMGAAADAMERVGAELNQSLVSLAPRARNVVGGSPGTASASPSEIEGQLETLRKTMEDT</sequence>
<accession>A0ACC1KVF2</accession>